<dbReference type="AlphaFoldDB" id="A0A369QLN2"/>
<keyword evidence="3" id="KW-1185">Reference proteome</keyword>
<dbReference type="OrthoDB" id="9768147at2"/>
<dbReference type="Proteomes" id="UP000253919">
    <property type="component" value="Unassembled WGS sequence"/>
</dbReference>
<evidence type="ECO:0000313" key="2">
    <source>
        <dbReference type="EMBL" id="RDC64136.1"/>
    </source>
</evidence>
<accession>A0A369QLN2</accession>
<name>A0A369QLN2_9BACT</name>
<dbReference type="Pfam" id="PF25183">
    <property type="entry name" value="OMP_b-brl_4"/>
    <property type="match status" value="1"/>
</dbReference>
<evidence type="ECO:0000259" key="1">
    <source>
        <dbReference type="Pfam" id="PF25183"/>
    </source>
</evidence>
<feature type="domain" description="TonB-dependent transporter Oar-like beta-barrel" evidence="1">
    <location>
        <begin position="2"/>
        <end position="340"/>
    </location>
</feature>
<sequence>MQLGFYAQDEFSPLENVKIMFGLRADIPIINTELPRNQPLENLTFREGRQIDVSQFQKTTPLWSPRVGFNVDVNNDQKTQVRGGTGIFTGRVPYVWISNQASNNGVLFGSISNSASGTALVPNLFSPNVGTTLDQADTNPNLPASRTASSSYNIAVTASDFKFPQIFRTNIALDQKLPGGIVATLEGIFTKDLNAVYHQNINLPEASFRPNGPDNRPTFWVENRAVTSAITYAAVNRIYGGVIPSNNTPEKPNISDVILMRNSNKGYSYALTAQLQKQFENGLYAMAAYTYSDARSVNDGGSIAQSIWRDRQVSGDPNANVLSYSNFLQRHRIVAAISYRKEYLNRLATSVGLFVDAGPNFRYSYTYAGDMNGDGQSNDLIYIPRDASEIVFEDVKDARTSEVLYSGADQSRDFFSYVSQDKYLRENQGKYAE</sequence>
<reference evidence="2 3" key="1">
    <citation type="submission" date="2018-04" db="EMBL/GenBank/DDBJ databases">
        <title>Adhaeribacter sp. HMF7616 genome sequencing and assembly.</title>
        <authorList>
            <person name="Kang H."/>
            <person name="Kang J."/>
            <person name="Cha I."/>
            <person name="Kim H."/>
            <person name="Joh K."/>
        </authorList>
    </citation>
    <scope>NUCLEOTIDE SEQUENCE [LARGE SCALE GENOMIC DNA]</scope>
    <source>
        <strain evidence="2 3">HMF7616</strain>
    </source>
</reference>
<dbReference type="SUPFAM" id="SSF56935">
    <property type="entry name" value="Porins"/>
    <property type="match status" value="1"/>
</dbReference>
<dbReference type="RefSeq" id="WP_115373335.1">
    <property type="nucleotide sequence ID" value="NZ_QASA01000001.1"/>
</dbReference>
<organism evidence="2 3">
    <name type="scientific">Adhaeribacter pallidiroseus</name>
    <dbReference type="NCBI Taxonomy" id="2072847"/>
    <lineage>
        <taxon>Bacteria</taxon>
        <taxon>Pseudomonadati</taxon>
        <taxon>Bacteroidota</taxon>
        <taxon>Cytophagia</taxon>
        <taxon>Cytophagales</taxon>
        <taxon>Hymenobacteraceae</taxon>
        <taxon>Adhaeribacter</taxon>
    </lineage>
</organism>
<dbReference type="EMBL" id="QASA01000001">
    <property type="protein sequence ID" value="RDC64136.1"/>
    <property type="molecule type" value="Genomic_DNA"/>
</dbReference>
<evidence type="ECO:0000313" key="3">
    <source>
        <dbReference type="Proteomes" id="UP000253919"/>
    </source>
</evidence>
<gene>
    <name evidence="2" type="ORF">AHMF7616_02746</name>
</gene>
<dbReference type="InterPro" id="IPR057601">
    <property type="entry name" value="Oar-like_b-barrel"/>
</dbReference>
<comment type="caution">
    <text evidence="2">The sequence shown here is derived from an EMBL/GenBank/DDBJ whole genome shotgun (WGS) entry which is preliminary data.</text>
</comment>
<protein>
    <recommendedName>
        <fullName evidence="1">TonB-dependent transporter Oar-like beta-barrel domain-containing protein</fullName>
    </recommendedName>
</protein>
<proteinExistence type="predicted"/>